<evidence type="ECO:0000259" key="2">
    <source>
        <dbReference type="Pfam" id="PF00206"/>
    </source>
</evidence>
<protein>
    <recommendedName>
        <fullName evidence="2">Fumarate lyase N-terminal domain-containing protein</fullName>
    </recommendedName>
</protein>
<sequence>MASSLIDSELFKDQYSTKEMRAVFSERAQIQSWLDCWVALAKAEAKNGVIPENVAKEIAEKAHAEDIDMDYVREGFKKTSHPLMPQIRAFIQLCSPEACGYIHWGATTQDITDTGTILQLRNAQDILEKQMEIY</sequence>
<dbReference type="eggNOG" id="COG0015">
    <property type="taxonomic scope" value="Bacteria"/>
</dbReference>
<dbReference type="RefSeq" id="WP_269082124.1">
    <property type="nucleotide sequence ID" value="NZ_AZFU01000025.1"/>
</dbReference>
<dbReference type="AlphaFoldDB" id="A0A0R1VFA7"/>
<dbReference type="SUPFAM" id="SSF48557">
    <property type="entry name" value="L-aspartase-like"/>
    <property type="match status" value="1"/>
</dbReference>
<dbReference type="PATRIC" id="fig|1423767.3.peg.1141"/>
<gene>
    <name evidence="3" type="ORF">FC59_GL001103</name>
</gene>
<evidence type="ECO:0000313" key="3">
    <source>
        <dbReference type="EMBL" id="KRM03925.1"/>
    </source>
</evidence>
<dbReference type="EMBL" id="AZFU01000025">
    <property type="protein sequence ID" value="KRM03925.1"/>
    <property type="molecule type" value="Genomic_DNA"/>
</dbReference>
<name>A0A0R1VFA7_9LACO</name>
<proteinExistence type="predicted"/>
<reference evidence="3 4" key="1">
    <citation type="journal article" date="2015" name="Genome Announc.">
        <title>Expanding the biotechnology potential of lactobacilli through comparative genomics of 213 strains and associated genera.</title>
        <authorList>
            <person name="Sun Z."/>
            <person name="Harris H.M."/>
            <person name="McCann A."/>
            <person name="Guo C."/>
            <person name="Argimon S."/>
            <person name="Zhang W."/>
            <person name="Yang X."/>
            <person name="Jeffery I.B."/>
            <person name="Cooney J.C."/>
            <person name="Kagawa T.F."/>
            <person name="Liu W."/>
            <person name="Song Y."/>
            <person name="Salvetti E."/>
            <person name="Wrobel A."/>
            <person name="Rasinkangas P."/>
            <person name="Parkhill J."/>
            <person name="Rea M.C."/>
            <person name="O'Sullivan O."/>
            <person name="Ritari J."/>
            <person name="Douillard F.P."/>
            <person name="Paul Ross R."/>
            <person name="Yang R."/>
            <person name="Briner A.E."/>
            <person name="Felis G.E."/>
            <person name="de Vos W.M."/>
            <person name="Barrangou R."/>
            <person name="Klaenhammer T.R."/>
            <person name="Caufield P.W."/>
            <person name="Cui Y."/>
            <person name="Zhang H."/>
            <person name="O'Toole P.W."/>
        </authorList>
    </citation>
    <scope>NUCLEOTIDE SEQUENCE [LARGE SCALE GENOMIC DNA]</scope>
    <source>
        <strain evidence="3 4">DSM 16761</strain>
    </source>
</reference>
<dbReference type="Gene3D" id="1.20.200.10">
    <property type="entry name" value="Fumarase/aspartase (Central domain)"/>
    <property type="match status" value="1"/>
</dbReference>
<dbReference type="Pfam" id="PF00206">
    <property type="entry name" value="Lyase_1"/>
    <property type="match status" value="1"/>
</dbReference>
<evidence type="ECO:0000256" key="1">
    <source>
        <dbReference type="ARBA" id="ARBA00023239"/>
    </source>
</evidence>
<organism evidence="3 4">
    <name type="scientific">Lactobacillus kitasatonis DSM 16761 = JCM 1039</name>
    <dbReference type="NCBI Taxonomy" id="1423767"/>
    <lineage>
        <taxon>Bacteria</taxon>
        <taxon>Bacillati</taxon>
        <taxon>Bacillota</taxon>
        <taxon>Bacilli</taxon>
        <taxon>Lactobacillales</taxon>
        <taxon>Lactobacillaceae</taxon>
        <taxon>Lactobacillus</taxon>
    </lineage>
</organism>
<accession>A0A0R1VFA7</accession>
<dbReference type="InterPro" id="IPR022761">
    <property type="entry name" value="Fumarate_lyase_N"/>
</dbReference>
<keyword evidence="1" id="KW-0456">Lyase</keyword>
<dbReference type="Proteomes" id="UP000051307">
    <property type="component" value="Unassembled WGS sequence"/>
</dbReference>
<dbReference type="GO" id="GO:0016829">
    <property type="term" value="F:lyase activity"/>
    <property type="evidence" value="ECO:0007669"/>
    <property type="project" value="UniProtKB-KW"/>
</dbReference>
<evidence type="ECO:0000313" key="4">
    <source>
        <dbReference type="Proteomes" id="UP000051307"/>
    </source>
</evidence>
<dbReference type="InterPro" id="IPR008948">
    <property type="entry name" value="L-Aspartase-like"/>
</dbReference>
<feature type="domain" description="Fumarate lyase N-terminal" evidence="2">
    <location>
        <begin position="17"/>
        <end position="131"/>
    </location>
</feature>
<comment type="caution">
    <text evidence="3">The sequence shown here is derived from an EMBL/GenBank/DDBJ whole genome shotgun (WGS) entry which is preliminary data.</text>
</comment>
<dbReference type="PANTHER" id="PTHR43172">
    <property type="entry name" value="ADENYLOSUCCINATE LYASE"/>
    <property type="match status" value="1"/>
</dbReference>